<feature type="binding site" evidence="5">
    <location>
        <position position="311"/>
    </location>
    <ligand>
        <name>S-adenosyl-L-methionine</name>
        <dbReference type="ChEBI" id="CHEBI:59789"/>
    </ligand>
</feature>
<dbReference type="InterPro" id="IPR049560">
    <property type="entry name" value="MeTrfase_RsmB-F_NOP2_cat"/>
</dbReference>
<feature type="binding site" evidence="5">
    <location>
        <position position="356"/>
    </location>
    <ligand>
        <name>S-adenosyl-L-methionine</name>
        <dbReference type="ChEBI" id="CHEBI:59789"/>
    </ligand>
</feature>
<keyword evidence="3 5" id="KW-0949">S-adenosyl-L-methionine</keyword>
<accession>A0A9D2D977</accession>
<protein>
    <submittedName>
        <fullName evidence="7">16S rRNA (Cytosine(967)-C(5))-methyltransferase RsmB</fullName>
    </submittedName>
</protein>
<evidence type="ECO:0000256" key="3">
    <source>
        <dbReference type="ARBA" id="ARBA00022691"/>
    </source>
</evidence>
<organism evidence="7 8">
    <name type="scientific">Candidatus Mediterraneibacter stercorigallinarum</name>
    <dbReference type="NCBI Taxonomy" id="2838686"/>
    <lineage>
        <taxon>Bacteria</taxon>
        <taxon>Bacillati</taxon>
        <taxon>Bacillota</taxon>
        <taxon>Clostridia</taxon>
        <taxon>Lachnospirales</taxon>
        <taxon>Lachnospiraceae</taxon>
        <taxon>Mediterraneibacter</taxon>
    </lineage>
</organism>
<proteinExistence type="inferred from homology"/>
<dbReference type="Gene3D" id="1.10.940.10">
    <property type="entry name" value="NusB-like"/>
    <property type="match status" value="1"/>
</dbReference>
<dbReference type="GO" id="GO:0001510">
    <property type="term" value="P:RNA methylation"/>
    <property type="evidence" value="ECO:0007669"/>
    <property type="project" value="InterPro"/>
</dbReference>
<dbReference type="Pfam" id="PF01189">
    <property type="entry name" value="Methyltr_RsmB-F"/>
    <property type="match status" value="1"/>
</dbReference>
<dbReference type="GO" id="GO:0003723">
    <property type="term" value="F:RNA binding"/>
    <property type="evidence" value="ECO:0007669"/>
    <property type="project" value="UniProtKB-UniRule"/>
</dbReference>
<evidence type="ECO:0000256" key="5">
    <source>
        <dbReference type="PROSITE-ProRule" id="PRU01023"/>
    </source>
</evidence>
<evidence type="ECO:0000259" key="6">
    <source>
        <dbReference type="PROSITE" id="PS51686"/>
    </source>
</evidence>
<dbReference type="Pfam" id="PF01029">
    <property type="entry name" value="NusB"/>
    <property type="match status" value="1"/>
</dbReference>
<keyword evidence="4 5" id="KW-0694">RNA-binding</keyword>
<dbReference type="PANTHER" id="PTHR22807">
    <property type="entry name" value="NOP2 YEAST -RELATED NOL1/NOP2/FMU SUN DOMAIN-CONTAINING"/>
    <property type="match status" value="1"/>
</dbReference>
<dbReference type="Gene3D" id="3.30.70.1170">
    <property type="entry name" value="Sun protein, domain 3"/>
    <property type="match status" value="1"/>
</dbReference>
<sequence>MTKTVNERELVLGILMEVTENGQYSHIVLRDVLSKYQYLTKQERAFITRVTEGTLEHLIEIDYILDQFSKVKVKKMKPVIRGVLRSAVYQMKYMDSVPDRAVCSEAVKLAARKGFAGLKGYVNGVLRSVARGLADVKYPEEGVRALSVRYSCPEWIIELWQKYYDQDVVERMLADFQQEKPVTVRCCLNRVTPEELKSRLLREGVAAEPHPYLPYAFLISGYDHLEGLESFREGLFMVQDVSSMLVGELADPQAGDHVIDVCAAPGGKALHTAEKLSVAEKNAAGQISEDEEPAAEPGMRAAGRGHVEARDLTEYKTGLIRENMERSGLDNISAACRDASVPDEKAAGTADIVIADLPCSGLGVLGKKTDLKYKASPEGIESLVGLQRKILSCVKDFVKPGGVLLYSTCTVNPAENIENVHWFLKEYPEFHLDDIREKLCPELRDSVEEKGCIQLLPGIHKSDGFFIARLKRKPD</sequence>
<name>A0A9D2D977_9FIRM</name>
<keyword evidence="2 5" id="KW-0808">Transferase</keyword>
<dbReference type="GO" id="GO:0008173">
    <property type="term" value="F:RNA methyltransferase activity"/>
    <property type="evidence" value="ECO:0007669"/>
    <property type="project" value="InterPro"/>
</dbReference>
<dbReference type="SUPFAM" id="SSF48013">
    <property type="entry name" value="NusB-like"/>
    <property type="match status" value="1"/>
</dbReference>
<evidence type="ECO:0000256" key="1">
    <source>
        <dbReference type="ARBA" id="ARBA00022603"/>
    </source>
</evidence>
<dbReference type="AlphaFoldDB" id="A0A9D2D977"/>
<dbReference type="InterPro" id="IPR001678">
    <property type="entry name" value="MeTrfase_RsmB-F_NOP2_dom"/>
</dbReference>
<reference evidence="7" key="2">
    <citation type="submission" date="2021-04" db="EMBL/GenBank/DDBJ databases">
        <authorList>
            <person name="Gilroy R."/>
        </authorList>
    </citation>
    <scope>NUCLEOTIDE SEQUENCE</scope>
    <source>
        <strain evidence="7">ChiGjej1B1-13045</strain>
    </source>
</reference>
<dbReference type="GO" id="GO:0006355">
    <property type="term" value="P:regulation of DNA-templated transcription"/>
    <property type="evidence" value="ECO:0007669"/>
    <property type="project" value="InterPro"/>
</dbReference>
<evidence type="ECO:0000313" key="8">
    <source>
        <dbReference type="Proteomes" id="UP000824017"/>
    </source>
</evidence>
<keyword evidence="1 5" id="KW-0489">Methyltransferase</keyword>
<evidence type="ECO:0000256" key="2">
    <source>
        <dbReference type="ARBA" id="ARBA00022679"/>
    </source>
</evidence>
<comment type="caution">
    <text evidence="7">The sequence shown here is derived from an EMBL/GenBank/DDBJ whole genome shotgun (WGS) entry which is preliminary data.</text>
</comment>
<dbReference type="PANTHER" id="PTHR22807:SF53">
    <property type="entry name" value="RIBOSOMAL RNA SMALL SUBUNIT METHYLTRANSFERASE B-RELATED"/>
    <property type="match status" value="1"/>
</dbReference>
<dbReference type="InterPro" id="IPR023267">
    <property type="entry name" value="RCMT"/>
</dbReference>
<evidence type="ECO:0000313" key="7">
    <source>
        <dbReference type="EMBL" id="HIZ12574.1"/>
    </source>
</evidence>
<dbReference type="Pfam" id="PF22458">
    <property type="entry name" value="RsmF-B_ferredox"/>
    <property type="match status" value="1"/>
</dbReference>
<dbReference type="EMBL" id="DXCD01000040">
    <property type="protein sequence ID" value="HIZ12574.1"/>
    <property type="molecule type" value="Genomic_DNA"/>
</dbReference>
<dbReference type="Proteomes" id="UP000824017">
    <property type="component" value="Unassembled WGS sequence"/>
</dbReference>
<feature type="binding site" evidence="5">
    <location>
        <begin position="262"/>
        <end position="268"/>
    </location>
    <ligand>
        <name>S-adenosyl-L-methionine</name>
        <dbReference type="ChEBI" id="CHEBI:59789"/>
    </ligand>
</feature>
<comment type="similarity">
    <text evidence="5">Belongs to the class I-like SAM-binding methyltransferase superfamily. RsmB/NOP family.</text>
</comment>
<evidence type="ECO:0000256" key="4">
    <source>
        <dbReference type="ARBA" id="ARBA00022884"/>
    </source>
</evidence>
<feature type="domain" description="SAM-dependent MTase RsmB/NOP-type" evidence="6">
    <location>
        <begin position="172"/>
        <end position="473"/>
    </location>
</feature>
<dbReference type="InterPro" id="IPR035926">
    <property type="entry name" value="NusB-like_sf"/>
</dbReference>
<reference evidence="7" key="1">
    <citation type="journal article" date="2021" name="PeerJ">
        <title>Extensive microbial diversity within the chicken gut microbiome revealed by metagenomics and culture.</title>
        <authorList>
            <person name="Gilroy R."/>
            <person name="Ravi A."/>
            <person name="Getino M."/>
            <person name="Pursley I."/>
            <person name="Horton D.L."/>
            <person name="Alikhan N.F."/>
            <person name="Baker D."/>
            <person name="Gharbi K."/>
            <person name="Hall N."/>
            <person name="Watson M."/>
            <person name="Adriaenssens E.M."/>
            <person name="Foster-Nyarko E."/>
            <person name="Jarju S."/>
            <person name="Secka A."/>
            <person name="Antonio M."/>
            <person name="Oren A."/>
            <person name="Chaudhuri R.R."/>
            <person name="La Ragione R."/>
            <person name="Hildebrand F."/>
            <person name="Pallen M.J."/>
        </authorList>
    </citation>
    <scope>NUCLEOTIDE SEQUENCE</scope>
    <source>
        <strain evidence="7">ChiGjej1B1-13045</strain>
    </source>
</reference>
<dbReference type="InterPro" id="IPR029063">
    <property type="entry name" value="SAM-dependent_MTases_sf"/>
</dbReference>
<feature type="active site" description="Nucleophile" evidence="5">
    <location>
        <position position="409"/>
    </location>
</feature>
<dbReference type="PRINTS" id="PR02008">
    <property type="entry name" value="RCMTFAMILY"/>
</dbReference>
<dbReference type="InterPro" id="IPR054728">
    <property type="entry name" value="RsmB-like_ferredoxin"/>
</dbReference>
<dbReference type="PROSITE" id="PS51686">
    <property type="entry name" value="SAM_MT_RSMB_NOP"/>
    <property type="match status" value="1"/>
</dbReference>
<gene>
    <name evidence="7" type="ORF">H9817_01415</name>
</gene>
<dbReference type="SUPFAM" id="SSF53335">
    <property type="entry name" value="S-adenosyl-L-methionine-dependent methyltransferases"/>
    <property type="match status" value="1"/>
</dbReference>
<feature type="binding site" evidence="5">
    <location>
        <position position="338"/>
    </location>
    <ligand>
        <name>S-adenosyl-L-methionine</name>
        <dbReference type="ChEBI" id="CHEBI:59789"/>
    </ligand>
</feature>
<dbReference type="InterPro" id="IPR006027">
    <property type="entry name" value="NusB_RsmB_TIM44"/>
</dbReference>
<dbReference type="Gene3D" id="3.40.50.150">
    <property type="entry name" value="Vaccinia Virus protein VP39"/>
    <property type="match status" value="1"/>
</dbReference>